<sequence>MTFYTKFIVTLALVFAVGVHILSAQTTSHKDSLINFDWKFYIGDNSAAKEKVFDDKKWQTVHLPHDGSIAGGFDTVSGTRQNGFRPRHIGWYRKLLFMPANAKGKIISIEFEGVYRAAEVWVNGTHLIKHLNGYTGFTLDVTKYVIPGQNNVIAVRYDNTYKQSSRWYTGEGIYRNVWLHIRNPLHIAENGTYITTPFIGDGKAKVSVQTEVSNTANSAITATLKTVILSPGGKEVQSILSTVPLRARETYRFQQHTTIQNPEIWDILKPNIYIVKSYVSIGGNESDEYTSRFGIRTIDFTPEQGFLLNGRKVFLNGVNIHHDLGPLGAAAFDKGYKRRLLGLKKMGVNAIRLAHNPYTKSVLDMCDEMGLLVFNEAFDKWSSEYYGPGEDFKQHWQPDLGWFIKRDRNHPSVFIWSVGNEVAVKQEYKDSAFVLQLNKMVEFAHQADPSRKVTSGLYPSRDEDSPAPMAFHMDVMSDNYMSRFYKRDHPKFPQLIFIESEMTTDNGGENFFNYDHSYACGQFYWGGTDYIGESFKWPSKGWNGLIDWCDFWKPITYYIQSLYSEQPMVKVAVFDASASESRVWNDVFMNTIKMSDSWNWKPGQKLTLYTFTTGDEVELFVNNKSVGVKYMKDFPKHKISWEVNYEPGTIKAVARKNGKQIATDEAKTTGKAERIVLETDSAHFNANGLDLAYIMVTVVDKNGLVVPEATNSINFKLSGEATLAGVANNDRMSDEHFVANHRKVNDGKCLVVLRSTRKGGKVKLTASAAGLKDASLSLTAK</sequence>
<keyword evidence="11" id="KW-1185">Reference proteome</keyword>
<dbReference type="InterPro" id="IPR023232">
    <property type="entry name" value="Glyco_hydro_2_AS"/>
</dbReference>
<feature type="signal peptide" evidence="4">
    <location>
        <begin position="1"/>
        <end position="24"/>
    </location>
</feature>
<proteinExistence type="inferred from homology"/>
<evidence type="ECO:0000259" key="8">
    <source>
        <dbReference type="Pfam" id="PF16355"/>
    </source>
</evidence>
<dbReference type="PANTHER" id="PTHR42732">
    <property type="entry name" value="BETA-GALACTOSIDASE"/>
    <property type="match status" value="1"/>
</dbReference>
<dbReference type="Pfam" id="PF16355">
    <property type="entry name" value="DUF4982"/>
    <property type="match status" value="1"/>
</dbReference>
<evidence type="ECO:0000259" key="7">
    <source>
        <dbReference type="Pfam" id="PF02837"/>
    </source>
</evidence>
<dbReference type="Pfam" id="PF02837">
    <property type="entry name" value="Glyco_hydro_2_N"/>
    <property type="match status" value="1"/>
</dbReference>
<name>A0A6I4IQI1_9SPHI</name>
<dbReference type="GO" id="GO:0004553">
    <property type="term" value="F:hydrolase activity, hydrolyzing O-glycosyl compounds"/>
    <property type="evidence" value="ECO:0007669"/>
    <property type="project" value="InterPro"/>
</dbReference>
<dbReference type="InterPro" id="IPR008979">
    <property type="entry name" value="Galactose-bd-like_sf"/>
</dbReference>
<keyword evidence="2" id="KW-0378">Hydrolase</keyword>
<evidence type="ECO:0000256" key="1">
    <source>
        <dbReference type="ARBA" id="ARBA00007401"/>
    </source>
</evidence>
<dbReference type="Pfam" id="PF02836">
    <property type="entry name" value="Glyco_hydro_2_C"/>
    <property type="match status" value="1"/>
</dbReference>
<keyword evidence="4" id="KW-0732">Signal</keyword>
<dbReference type="InterPro" id="IPR017853">
    <property type="entry name" value="GH"/>
</dbReference>
<dbReference type="InterPro" id="IPR051913">
    <property type="entry name" value="GH2_Domain-Containing"/>
</dbReference>
<accession>A0A6I4IQI1</accession>
<evidence type="ECO:0000259" key="6">
    <source>
        <dbReference type="Pfam" id="PF02836"/>
    </source>
</evidence>
<dbReference type="InterPro" id="IPR006102">
    <property type="entry name" value="Ig-like_GH2"/>
</dbReference>
<dbReference type="SUPFAM" id="SSF49303">
    <property type="entry name" value="beta-Galactosidase/glucuronidase domain"/>
    <property type="match status" value="1"/>
</dbReference>
<evidence type="ECO:0000256" key="2">
    <source>
        <dbReference type="ARBA" id="ARBA00022801"/>
    </source>
</evidence>
<comment type="similarity">
    <text evidence="1">Belongs to the glycosyl hydrolase 2 family.</text>
</comment>
<dbReference type="SUPFAM" id="SSF49785">
    <property type="entry name" value="Galactose-binding domain-like"/>
    <property type="match status" value="1"/>
</dbReference>
<dbReference type="RefSeq" id="WP_157542070.1">
    <property type="nucleotide sequence ID" value="NZ_WQLA01000004.1"/>
</dbReference>
<comment type="caution">
    <text evidence="10">The sequence shown here is derived from an EMBL/GenBank/DDBJ whole genome shotgun (WGS) entry which is preliminary data.</text>
</comment>
<dbReference type="InterPro" id="IPR036156">
    <property type="entry name" value="Beta-gal/glucu_dom_sf"/>
</dbReference>
<evidence type="ECO:0000256" key="4">
    <source>
        <dbReference type="SAM" id="SignalP"/>
    </source>
</evidence>
<organism evidence="10 11">
    <name type="scientific">Mucilaginibacter aquatilis</name>
    <dbReference type="NCBI Taxonomy" id="1517760"/>
    <lineage>
        <taxon>Bacteria</taxon>
        <taxon>Pseudomonadati</taxon>
        <taxon>Bacteroidota</taxon>
        <taxon>Sphingobacteriia</taxon>
        <taxon>Sphingobacteriales</taxon>
        <taxon>Sphingobacteriaceae</taxon>
        <taxon>Mucilaginibacter</taxon>
    </lineage>
</organism>
<dbReference type="InterPro" id="IPR006104">
    <property type="entry name" value="Glyco_hydro_2_N"/>
</dbReference>
<dbReference type="Pfam" id="PF00703">
    <property type="entry name" value="Glyco_hydro_2"/>
    <property type="match status" value="1"/>
</dbReference>
<dbReference type="Gene3D" id="2.60.40.10">
    <property type="entry name" value="Immunoglobulins"/>
    <property type="match status" value="3"/>
</dbReference>
<feature type="domain" description="Glycoside hydrolase family 2 immunoglobulin-like beta-sandwich" evidence="5">
    <location>
        <begin position="191"/>
        <end position="296"/>
    </location>
</feature>
<dbReference type="Proteomes" id="UP000434850">
    <property type="component" value="Unassembled WGS sequence"/>
</dbReference>
<dbReference type="InterPro" id="IPR006103">
    <property type="entry name" value="Glyco_hydro_2_cat"/>
</dbReference>
<feature type="domain" description="Glycosyl hydrolases family 2 sugar binding" evidence="7">
    <location>
        <begin position="90"/>
        <end position="180"/>
    </location>
</feature>
<evidence type="ECO:0000256" key="3">
    <source>
        <dbReference type="ARBA" id="ARBA00023295"/>
    </source>
</evidence>
<dbReference type="PRINTS" id="PR00132">
    <property type="entry name" value="GLHYDRLASE2"/>
</dbReference>
<dbReference type="AlphaFoldDB" id="A0A6I4IQI1"/>
<dbReference type="InterPro" id="IPR032311">
    <property type="entry name" value="DUF4982"/>
</dbReference>
<dbReference type="Pfam" id="PF18565">
    <property type="entry name" value="Glyco_hydro2_C5"/>
    <property type="match status" value="1"/>
</dbReference>
<dbReference type="EMBL" id="WQLA01000004">
    <property type="protein sequence ID" value="MVN91743.1"/>
    <property type="molecule type" value="Genomic_DNA"/>
</dbReference>
<keyword evidence="3" id="KW-0326">Glycosidase</keyword>
<gene>
    <name evidence="10" type="ORF">GO816_11455</name>
</gene>
<dbReference type="OrthoDB" id="9801077at2"/>
<dbReference type="InterPro" id="IPR006101">
    <property type="entry name" value="Glyco_hydro_2"/>
</dbReference>
<evidence type="ECO:0000259" key="9">
    <source>
        <dbReference type="Pfam" id="PF18565"/>
    </source>
</evidence>
<dbReference type="InterPro" id="IPR040605">
    <property type="entry name" value="Glyco_hydro2_dom5"/>
</dbReference>
<evidence type="ECO:0000259" key="5">
    <source>
        <dbReference type="Pfam" id="PF00703"/>
    </source>
</evidence>
<protein>
    <submittedName>
        <fullName evidence="10">DUF4982 domain-containing protein</fullName>
    </submittedName>
</protein>
<dbReference type="GO" id="GO:0005975">
    <property type="term" value="P:carbohydrate metabolic process"/>
    <property type="evidence" value="ECO:0007669"/>
    <property type="project" value="InterPro"/>
</dbReference>
<reference evidence="10 11" key="1">
    <citation type="submission" date="2019-12" db="EMBL/GenBank/DDBJ databases">
        <title>Mucilaginibacter sp. HME9299 genome sequencing and assembly.</title>
        <authorList>
            <person name="Kang H."/>
            <person name="Kim H."/>
            <person name="Joh K."/>
        </authorList>
    </citation>
    <scope>NUCLEOTIDE SEQUENCE [LARGE SCALE GENOMIC DNA]</scope>
    <source>
        <strain evidence="10 11">HME9299</strain>
    </source>
</reference>
<evidence type="ECO:0000313" key="11">
    <source>
        <dbReference type="Proteomes" id="UP000434850"/>
    </source>
</evidence>
<dbReference type="InterPro" id="IPR013783">
    <property type="entry name" value="Ig-like_fold"/>
</dbReference>
<feature type="domain" description="Glycoside hydrolase family 2" evidence="9">
    <location>
        <begin position="675"/>
        <end position="776"/>
    </location>
</feature>
<evidence type="ECO:0000313" key="10">
    <source>
        <dbReference type="EMBL" id="MVN91743.1"/>
    </source>
</evidence>
<dbReference type="Gene3D" id="2.60.120.260">
    <property type="entry name" value="Galactose-binding domain-like"/>
    <property type="match status" value="1"/>
</dbReference>
<feature type="chain" id="PRO_5026233192" evidence="4">
    <location>
        <begin position="25"/>
        <end position="781"/>
    </location>
</feature>
<feature type="domain" description="DUF4982" evidence="8">
    <location>
        <begin position="603"/>
        <end position="662"/>
    </location>
</feature>
<dbReference type="PANTHER" id="PTHR42732:SF1">
    <property type="entry name" value="BETA-MANNOSIDASE"/>
    <property type="match status" value="1"/>
</dbReference>
<dbReference type="PROSITE" id="PS00608">
    <property type="entry name" value="GLYCOSYL_HYDROL_F2_2"/>
    <property type="match status" value="1"/>
</dbReference>
<dbReference type="SUPFAM" id="SSF51445">
    <property type="entry name" value="(Trans)glycosidases"/>
    <property type="match status" value="1"/>
</dbReference>
<dbReference type="Gene3D" id="3.20.20.80">
    <property type="entry name" value="Glycosidases"/>
    <property type="match status" value="1"/>
</dbReference>
<feature type="domain" description="Glycoside hydrolase family 2 catalytic" evidence="6">
    <location>
        <begin position="304"/>
        <end position="490"/>
    </location>
</feature>